<reference evidence="2" key="1">
    <citation type="submission" date="2022-12" db="EMBL/GenBank/DDBJ databases">
        <authorList>
            <person name="Petersen C."/>
        </authorList>
    </citation>
    <scope>NUCLEOTIDE SEQUENCE</scope>
    <source>
        <strain evidence="2">IBT 35673</strain>
    </source>
</reference>
<evidence type="ECO:0000256" key="1">
    <source>
        <dbReference type="SAM" id="MobiDB-lite"/>
    </source>
</evidence>
<dbReference type="Gene3D" id="1.10.1520.10">
    <property type="entry name" value="Ribonuclease III domain"/>
    <property type="match status" value="1"/>
</dbReference>
<dbReference type="Proteomes" id="UP001147695">
    <property type="component" value="Unassembled WGS sequence"/>
</dbReference>
<dbReference type="EMBL" id="JAPZBQ010000002">
    <property type="protein sequence ID" value="KAJ5346229.1"/>
    <property type="molecule type" value="Genomic_DNA"/>
</dbReference>
<gene>
    <name evidence="2" type="ORF">N7452_004233</name>
</gene>
<organism evidence="2 3">
    <name type="scientific">Penicillium brevicompactum</name>
    <dbReference type="NCBI Taxonomy" id="5074"/>
    <lineage>
        <taxon>Eukaryota</taxon>
        <taxon>Fungi</taxon>
        <taxon>Dikarya</taxon>
        <taxon>Ascomycota</taxon>
        <taxon>Pezizomycotina</taxon>
        <taxon>Eurotiomycetes</taxon>
        <taxon>Eurotiomycetidae</taxon>
        <taxon>Eurotiales</taxon>
        <taxon>Aspergillaceae</taxon>
        <taxon>Penicillium</taxon>
    </lineage>
</organism>
<dbReference type="GO" id="GO:0004525">
    <property type="term" value="F:ribonuclease III activity"/>
    <property type="evidence" value="ECO:0007669"/>
    <property type="project" value="InterPro"/>
</dbReference>
<comment type="caution">
    <text evidence="2">The sequence shown here is derived from an EMBL/GenBank/DDBJ whole genome shotgun (WGS) entry which is preliminary data.</text>
</comment>
<dbReference type="SUPFAM" id="SSF69065">
    <property type="entry name" value="RNase III domain-like"/>
    <property type="match status" value="1"/>
</dbReference>
<feature type="region of interest" description="Disordered" evidence="1">
    <location>
        <begin position="331"/>
        <end position="357"/>
    </location>
</feature>
<proteinExistence type="predicted"/>
<feature type="compositionally biased region" description="Polar residues" evidence="1">
    <location>
        <begin position="180"/>
        <end position="195"/>
    </location>
</feature>
<reference evidence="2" key="2">
    <citation type="journal article" date="2023" name="IMA Fungus">
        <title>Comparative genomic study of the Penicillium genus elucidates a diverse pangenome and 15 lateral gene transfer events.</title>
        <authorList>
            <person name="Petersen C."/>
            <person name="Sorensen T."/>
            <person name="Nielsen M.R."/>
            <person name="Sondergaard T.E."/>
            <person name="Sorensen J.L."/>
            <person name="Fitzpatrick D.A."/>
            <person name="Frisvad J.C."/>
            <person name="Nielsen K.L."/>
        </authorList>
    </citation>
    <scope>NUCLEOTIDE SEQUENCE</scope>
    <source>
        <strain evidence="2">IBT 35673</strain>
    </source>
</reference>
<name>A0A9W9QWM1_PENBR</name>
<dbReference type="AlphaFoldDB" id="A0A9W9QWM1"/>
<dbReference type="GO" id="GO:0006396">
    <property type="term" value="P:RNA processing"/>
    <property type="evidence" value="ECO:0007669"/>
    <property type="project" value="InterPro"/>
</dbReference>
<evidence type="ECO:0000313" key="2">
    <source>
        <dbReference type="EMBL" id="KAJ5346229.1"/>
    </source>
</evidence>
<feature type="region of interest" description="Disordered" evidence="1">
    <location>
        <begin position="171"/>
        <end position="204"/>
    </location>
</feature>
<evidence type="ECO:0000313" key="3">
    <source>
        <dbReference type="Proteomes" id="UP001147695"/>
    </source>
</evidence>
<sequence length="661" mass="73146">MNNTTNVLGAEQIRALLGVPQLPAELIHEALTAAGVDPNIPDGFKTLAQIGTSLIDTLIAKIGHKASKSTTTRGLISAVRSEYNTIKHRAHIAQKNGIDKLIKYGSSGHGAENSLASAVSALIAAIELGTGSFDHVLNGVVRLGFLREGKGRALLEAYHLAITKPAGKDFYNHERLPRNADSSQTDSSPPHQTPLTFFPSPGNRAVDGIRTDKERTISHSIPDITLPPSLTFSDDPGSWVLNDLEIQSVDDSRSCSPEGGVLQATDIPVHRDWDHSVHSSWDRTLPTISMDPCLPLQGLPSQIQESLWVDPGSSSRSDGIIEILEEPSIKQASRKRHCDTQLSNRPKKRAPTSPRSKYGGFLEREIEKCRANGHPLPCETFFQRHIEENLLSNSSFSDSLGTILIRIADAGSFICLRNAILNSTSSSGGRVSRQTPKKDRYEIMEGLDGNVAFNVFLKRYHLMELFRDCGGLQSRSSTYSISYTAESFSSTSRKRGNPKHNEDAVITEKMMKEVFPQLPRDNPEYERRRRAMTRLRIIARRYQALVDKFGRSVLCFLQPCSLTAELDKGVSDNMICDLNETDFKLLIELLEDSQGTSLRDLCTKANPVVDNLIFGHQERIQGLRLQEVQAEDIMAIPKGSPDLKFLLCYGNYTQDYGVIAQ</sequence>
<protein>
    <submittedName>
        <fullName evidence="2">Uncharacterized protein</fullName>
    </submittedName>
</protein>
<dbReference type="InterPro" id="IPR036389">
    <property type="entry name" value="RNase_III_sf"/>
</dbReference>
<accession>A0A9W9QWM1</accession>